<dbReference type="PROSITE" id="PS00107">
    <property type="entry name" value="PROTEIN_KINASE_ATP"/>
    <property type="match status" value="1"/>
</dbReference>
<keyword evidence="11" id="KW-0687">Ribonucleoprotein</keyword>
<feature type="compositionally biased region" description="Polar residues" evidence="9">
    <location>
        <begin position="188"/>
        <end position="206"/>
    </location>
</feature>
<dbReference type="SMART" id="SM00220">
    <property type="entry name" value="S_TKc"/>
    <property type="match status" value="1"/>
</dbReference>
<dbReference type="InterPro" id="IPR008271">
    <property type="entry name" value="Ser/Thr_kinase_AS"/>
</dbReference>
<evidence type="ECO:0000256" key="6">
    <source>
        <dbReference type="ARBA" id="ARBA00022840"/>
    </source>
</evidence>
<keyword evidence="4 8" id="KW-0547">Nucleotide-binding</keyword>
<feature type="binding site" evidence="8">
    <location>
        <position position="369"/>
    </location>
    <ligand>
        <name>ATP</name>
        <dbReference type="ChEBI" id="CHEBI:30616"/>
    </ligand>
</feature>
<dbReference type="Pfam" id="PF00069">
    <property type="entry name" value="Pkinase"/>
    <property type="match status" value="1"/>
</dbReference>
<dbReference type="Gene3D" id="1.10.510.10">
    <property type="entry name" value="Transferase(Phosphotransferase) domain 1"/>
    <property type="match status" value="1"/>
</dbReference>
<keyword evidence="6 8" id="KW-0067">ATP-binding</keyword>
<dbReference type="GO" id="GO:0004674">
    <property type="term" value="F:protein serine/threonine kinase activity"/>
    <property type="evidence" value="ECO:0007669"/>
    <property type="project" value="UniProtKB-KW"/>
</dbReference>
<feature type="compositionally biased region" description="Basic residues" evidence="9">
    <location>
        <begin position="26"/>
        <end position="37"/>
    </location>
</feature>
<dbReference type="EC" id="2.7.11.1" evidence="1"/>
<sequence>MADLPQSRHRRRDDRERYSSTARSSYSRRRSRSRSSSRRTYASHSKTDRRPTRPADHRLRPTGTDGLSSSRAQSTSRDRSQRTELSSRPLEPNTAQNSAPTLDQTVWDPDEQQRQEEALIAQRRERRRAILLKHQAKILPAENQTEASSPATTSTASGDTLSSSAPNINPERSASSQATVTPPLHASNGETPQLSSSSTEALRPSTHQPWLLQEKERHEPVNLTPGQSPLATDYQERPSQGGPGKPSPLSAADESGRLQPNEVNSKAEPELGDDDDDDIFAPPSAKRPKMTHTTVDIGSTRLEVAPVLLREARPSLQDNWDDPEGYYRIILGEQFDGRYHVYNNLGKGVFSTVFKARDKANDDHDVAIKVIRSNHTMYRAGQKEIAIINKLAAADPEDRKHCIQLLRHFEYRGHLCLVFESLSMNLRDVLKKYGRDVGLNLKAVRTYAQQLFIALTLLHKCRVLHADIKPDNILVNDAKNLLKLCDFGSASDVHENDITPYLVSRFYRAPEIILGLSYDYAIDVWSVGCTLYELLTGKILFPGRSNNQMLRLMMELKGRFPTRMLKRGQFTGQHFDASFTHFLQYDMDRVLNKEVVRPVVITKPTKDLKARLSQIDHREPPKLMATFGDFLDRCLMLNPEKRMTATEALNHPFISDAKL</sequence>
<evidence type="ECO:0000256" key="5">
    <source>
        <dbReference type="ARBA" id="ARBA00022777"/>
    </source>
</evidence>
<evidence type="ECO:0000256" key="3">
    <source>
        <dbReference type="ARBA" id="ARBA00022679"/>
    </source>
</evidence>
<feature type="compositionally biased region" description="Low complexity" evidence="9">
    <location>
        <begin position="145"/>
        <end position="157"/>
    </location>
</feature>
<dbReference type="InterPro" id="IPR044092">
    <property type="entry name" value="STKc_PRP4"/>
</dbReference>
<dbReference type="GO" id="GO:0045292">
    <property type="term" value="P:mRNA cis splicing, via spliceosome"/>
    <property type="evidence" value="ECO:0007669"/>
    <property type="project" value="InterPro"/>
</dbReference>
<feature type="region of interest" description="Disordered" evidence="9">
    <location>
        <begin position="1"/>
        <end position="113"/>
    </location>
</feature>
<evidence type="ECO:0000256" key="7">
    <source>
        <dbReference type="ARBA" id="ARBA00023596"/>
    </source>
</evidence>
<feature type="compositionally biased region" description="Acidic residues" evidence="9">
    <location>
        <begin position="270"/>
        <end position="279"/>
    </location>
</feature>
<feature type="region of interest" description="Disordered" evidence="9">
    <location>
        <begin position="141"/>
        <end position="206"/>
    </location>
</feature>
<feature type="compositionally biased region" description="Polar residues" evidence="9">
    <location>
        <begin position="65"/>
        <end position="75"/>
    </location>
</feature>
<evidence type="ECO:0000313" key="12">
    <source>
        <dbReference type="Proteomes" id="UP001151582"/>
    </source>
</evidence>
<dbReference type="Proteomes" id="UP001151582">
    <property type="component" value="Unassembled WGS sequence"/>
</dbReference>
<dbReference type="SUPFAM" id="SSF56112">
    <property type="entry name" value="Protein kinase-like (PK-like)"/>
    <property type="match status" value="1"/>
</dbReference>
<dbReference type="CDD" id="cd14135">
    <property type="entry name" value="STKc_PRP4"/>
    <property type="match status" value="1"/>
</dbReference>
<dbReference type="PANTHER" id="PTHR24058">
    <property type="entry name" value="DUAL SPECIFICITY PROTEIN KINASE"/>
    <property type="match status" value="1"/>
</dbReference>
<comment type="similarity">
    <text evidence="7">Belongs to the protein kinase superfamily. CMGC Ser/Thr protein kinase family.</text>
</comment>
<gene>
    <name evidence="11" type="primary">PRP4</name>
    <name evidence="11" type="ORF">H4R34_002990</name>
</gene>
<dbReference type="PROSITE" id="PS00108">
    <property type="entry name" value="PROTEIN_KINASE_ST"/>
    <property type="match status" value="1"/>
</dbReference>
<evidence type="ECO:0000256" key="9">
    <source>
        <dbReference type="SAM" id="MobiDB-lite"/>
    </source>
</evidence>
<dbReference type="PANTHER" id="PTHR24058:SF103">
    <property type="entry name" value="SERINE_THREONINE-PROTEIN KINASE PRP4 HOMOLOG"/>
    <property type="match status" value="1"/>
</dbReference>
<dbReference type="PROSITE" id="PS50011">
    <property type="entry name" value="PROTEIN_KINASE_DOM"/>
    <property type="match status" value="1"/>
</dbReference>
<name>A0A9W8B0T8_9FUNG</name>
<evidence type="ECO:0000256" key="2">
    <source>
        <dbReference type="ARBA" id="ARBA00022527"/>
    </source>
</evidence>
<feature type="compositionally biased region" description="Polar residues" evidence="9">
    <location>
        <begin position="158"/>
        <end position="180"/>
    </location>
</feature>
<dbReference type="AlphaFoldDB" id="A0A9W8B0T8"/>
<reference evidence="11" key="1">
    <citation type="submission" date="2022-07" db="EMBL/GenBank/DDBJ databases">
        <title>Phylogenomic reconstructions and comparative analyses of Kickxellomycotina fungi.</title>
        <authorList>
            <person name="Reynolds N.K."/>
            <person name="Stajich J.E."/>
            <person name="Barry K."/>
            <person name="Grigoriev I.V."/>
            <person name="Crous P."/>
            <person name="Smith M.E."/>
        </authorList>
    </citation>
    <scope>NUCLEOTIDE SEQUENCE</scope>
    <source>
        <strain evidence="11">RSA 567</strain>
    </source>
</reference>
<dbReference type="InterPro" id="IPR011009">
    <property type="entry name" value="Kinase-like_dom_sf"/>
</dbReference>
<accession>A0A9W8B0T8</accession>
<evidence type="ECO:0000256" key="8">
    <source>
        <dbReference type="PROSITE-ProRule" id="PRU10141"/>
    </source>
</evidence>
<evidence type="ECO:0000256" key="1">
    <source>
        <dbReference type="ARBA" id="ARBA00012513"/>
    </source>
</evidence>
<dbReference type="GO" id="GO:0005524">
    <property type="term" value="F:ATP binding"/>
    <property type="evidence" value="ECO:0007669"/>
    <property type="project" value="UniProtKB-UniRule"/>
</dbReference>
<dbReference type="FunFam" id="1.10.510.10:FF:000078">
    <property type="entry name" value="Serine/threonine-protein kinase PRP4 homolog"/>
    <property type="match status" value="1"/>
</dbReference>
<feature type="domain" description="Protein kinase" evidence="10">
    <location>
        <begin position="339"/>
        <end position="654"/>
    </location>
</feature>
<evidence type="ECO:0000256" key="4">
    <source>
        <dbReference type="ARBA" id="ARBA00022741"/>
    </source>
</evidence>
<keyword evidence="5" id="KW-0418">Kinase</keyword>
<comment type="caution">
    <text evidence="11">The sequence shown here is derived from an EMBL/GenBank/DDBJ whole genome shotgun (WGS) entry which is preliminary data.</text>
</comment>
<dbReference type="EMBL" id="JANBQB010000243">
    <property type="protein sequence ID" value="KAJ1979017.1"/>
    <property type="molecule type" value="Genomic_DNA"/>
</dbReference>
<dbReference type="InterPro" id="IPR050494">
    <property type="entry name" value="Ser_Thr_dual-spec_kinase"/>
</dbReference>
<feature type="compositionally biased region" description="Polar residues" evidence="9">
    <location>
        <begin position="93"/>
        <end position="104"/>
    </location>
</feature>
<dbReference type="Gene3D" id="3.30.200.20">
    <property type="entry name" value="Phosphorylase Kinase, domain 1"/>
    <property type="match status" value="1"/>
</dbReference>
<keyword evidence="12" id="KW-1185">Reference proteome</keyword>
<organism evidence="11 12">
    <name type="scientific">Dimargaris verticillata</name>
    <dbReference type="NCBI Taxonomy" id="2761393"/>
    <lineage>
        <taxon>Eukaryota</taxon>
        <taxon>Fungi</taxon>
        <taxon>Fungi incertae sedis</taxon>
        <taxon>Zoopagomycota</taxon>
        <taxon>Kickxellomycotina</taxon>
        <taxon>Dimargaritomycetes</taxon>
        <taxon>Dimargaritales</taxon>
        <taxon>Dimargaritaceae</taxon>
        <taxon>Dimargaris</taxon>
    </lineage>
</organism>
<dbReference type="InterPro" id="IPR017441">
    <property type="entry name" value="Protein_kinase_ATP_BS"/>
</dbReference>
<dbReference type="GO" id="GO:1990904">
    <property type="term" value="C:ribonucleoprotein complex"/>
    <property type="evidence" value="ECO:0007669"/>
    <property type="project" value="UniProtKB-KW"/>
</dbReference>
<dbReference type="InterPro" id="IPR000719">
    <property type="entry name" value="Prot_kinase_dom"/>
</dbReference>
<dbReference type="OrthoDB" id="9332038at2759"/>
<keyword evidence="3 11" id="KW-0808">Transferase</keyword>
<evidence type="ECO:0000259" key="10">
    <source>
        <dbReference type="PROSITE" id="PS50011"/>
    </source>
</evidence>
<feature type="region of interest" description="Disordered" evidence="9">
    <location>
        <begin position="219"/>
        <end position="291"/>
    </location>
</feature>
<evidence type="ECO:0000313" key="11">
    <source>
        <dbReference type="EMBL" id="KAJ1979017.1"/>
    </source>
</evidence>
<proteinExistence type="inferred from homology"/>
<protein>
    <recommendedName>
        <fullName evidence="1">non-specific serine/threonine protein kinase</fullName>
        <ecNumber evidence="1">2.7.11.1</ecNumber>
    </recommendedName>
</protein>
<keyword evidence="2" id="KW-0723">Serine/threonine-protein kinase</keyword>
<feature type="compositionally biased region" description="Basic and acidic residues" evidence="9">
    <location>
        <begin position="45"/>
        <end position="59"/>
    </location>
</feature>